<feature type="region of interest" description="Disordered" evidence="2">
    <location>
        <begin position="23"/>
        <end position="68"/>
    </location>
</feature>
<dbReference type="InterPro" id="IPR029058">
    <property type="entry name" value="AB_hydrolase_fold"/>
</dbReference>
<keyword evidence="3" id="KW-0378">Hydrolase</keyword>
<dbReference type="SUPFAM" id="SSF53474">
    <property type="entry name" value="alpha/beta-Hydrolases"/>
    <property type="match status" value="1"/>
</dbReference>
<dbReference type="EMBL" id="SJPT01000001">
    <property type="protein sequence ID" value="TWU26984.1"/>
    <property type="molecule type" value="Genomic_DNA"/>
</dbReference>
<dbReference type="AlphaFoldDB" id="A0A5C6CTN6"/>
<gene>
    <name evidence="3" type="ORF">Pla52o_08400</name>
</gene>
<evidence type="ECO:0000313" key="4">
    <source>
        <dbReference type="Proteomes" id="UP000316304"/>
    </source>
</evidence>
<reference evidence="3 4" key="1">
    <citation type="submission" date="2019-02" db="EMBL/GenBank/DDBJ databases">
        <title>Deep-cultivation of Planctomycetes and their phenomic and genomic characterization uncovers novel biology.</title>
        <authorList>
            <person name="Wiegand S."/>
            <person name="Jogler M."/>
            <person name="Boedeker C."/>
            <person name="Pinto D."/>
            <person name="Vollmers J."/>
            <person name="Rivas-Marin E."/>
            <person name="Kohn T."/>
            <person name="Peeters S.H."/>
            <person name="Heuer A."/>
            <person name="Rast P."/>
            <person name="Oberbeckmann S."/>
            <person name="Bunk B."/>
            <person name="Jeske O."/>
            <person name="Meyerdierks A."/>
            <person name="Storesund J.E."/>
            <person name="Kallscheuer N."/>
            <person name="Luecker S."/>
            <person name="Lage O.M."/>
            <person name="Pohl T."/>
            <person name="Merkel B.J."/>
            <person name="Hornburger P."/>
            <person name="Mueller R.-W."/>
            <person name="Bruemmer F."/>
            <person name="Labrenz M."/>
            <person name="Spormann A.M."/>
            <person name="Op Den Camp H."/>
            <person name="Overmann J."/>
            <person name="Amann R."/>
            <person name="Jetten M.S.M."/>
            <person name="Mascher T."/>
            <person name="Medema M.H."/>
            <person name="Devos D.P."/>
            <person name="Kaster A.-K."/>
            <person name="Ovreas L."/>
            <person name="Rohde M."/>
            <person name="Galperin M.Y."/>
            <person name="Jogler C."/>
        </authorList>
    </citation>
    <scope>NUCLEOTIDE SEQUENCE [LARGE SCALE GENOMIC DNA]</scope>
    <source>
        <strain evidence="3 4">Pla52o</strain>
    </source>
</reference>
<keyword evidence="4" id="KW-1185">Reference proteome</keyword>
<comment type="caution">
    <text evidence="3">The sequence shown here is derived from an EMBL/GenBank/DDBJ whole genome shotgun (WGS) entry which is preliminary data.</text>
</comment>
<dbReference type="Gene3D" id="3.40.50.1820">
    <property type="entry name" value="alpha/beta hydrolase"/>
    <property type="match status" value="1"/>
</dbReference>
<evidence type="ECO:0000256" key="2">
    <source>
        <dbReference type="SAM" id="MobiDB-lite"/>
    </source>
</evidence>
<evidence type="ECO:0000313" key="3">
    <source>
        <dbReference type="EMBL" id="TWU26984.1"/>
    </source>
</evidence>
<dbReference type="InterPro" id="IPR050955">
    <property type="entry name" value="Plant_Biomass_Hydrol_Est"/>
</dbReference>
<dbReference type="Proteomes" id="UP000316304">
    <property type="component" value="Unassembled WGS sequence"/>
</dbReference>
<accession>A0A5C6CTN6</accession>
<organism evidence="3 4">
    <name type="scientific">Novipirellula galeiformis</name>
    <dbReference type="NCBI Taxonomy" id="2528004"/>
    <lineage>
        <taxon>Bacteria</taxon>
        <taxon>Pseudomonadati</taxon>
        <taxon>Planctomycetota</taxon>
        <taxon>Planctomycetia</taxon>
        <taxon>Pirellulales</taxon>
        <taxon>Pirellulaceae</taxon>
        <taxon>Novipirellula</taxon>
    </lineage>
</organism>
<sequence>MGRGPSSYIRLVMSRFHSSAIWGSSQAKETSHDTPPTPDSGDPPQHDSVAPSGNAPSGNDTGGLFHPSSWHEALTESDQFSGVENPFAPSKGVGAQTAFFLPLHYEANYEYPLVIWLHSDGFNENQVTQVMPHISLRNYLAVGVRASCATDSSGHCYEWRTRPGAIQTAYENVLHAVDQAVERFSVNPSRIVLAGYQSGGAMAMRIALRDPARFAGVVSLGARMPRGCRSLANLSEVRSRRLPMLWQWATESSDFDAAELDQDMRSAMMIHAQLEIRQYRDDDEMNTVALADVNEWIMNNVVSRSNGRSKDSWATSPTQFSSN</sequence>
<dbReference type="GO" id="GO:0016787">
    <property type="term" value="F:hydrolase activity"/>
    <property type="evidence" value="ECO:0007669"/>
    <property type="project" value="UniProtKB-KW"/>
</dbReference>
<dbReference type="PANTHER" id="PTHR43037">
    <property type="entry name" value="UNNAMED PRODUCT-RELATED"/>
    <property type="match status" value="1"/>
</dbReference>
<keyword evidence="1" id="KW-0732">Signal</keyword>
<dbReference type="PANTHER" id="PTHR43037:SF1">
    <property type="entry name" value="BLL1128 PROTEIN"/>
    <property type="match status" value="1"/>
</dbReference>
<name>A0A5C6CTN6_9BACT</name>
<dbReference type="Pfam" id="PF00756">
    <property type="entry name" value="Esterase"/>
    <property type="match status" value="1"/>
</dbReference>
<protein>
    <submittedName>
        <fullName evidence="3">Alpha/beta hydrolase family protein</fullName>
    </submittedName>
</protein>
<dbReference type="InterPro" id="IPR000801">
    <property type="entry name" value="Esterase-like"/>
</dbReference>
<evidence type="ECO:0000256" key="1">
    <source>
        <dbReference type="ARBA" id="ARBA00022729"/>
    </source>
</evidence>
<proteinExistence type="predicted"/>